<dbReference type="EMBL" id="LAZR01008100">
    <property type="protein sequence ID" value="KKM80975.1"/>
    <property type="molecule type" value="Genomic_DNA"/>
</dbReference>
<name>A0A0F9MWF6_9ZZZZ</name>
<organism evidence="1">
    <name type="scientific">marine sediment metagenome</name>
    <dbReference type="NCBI Taxonomy" id="412755"/>
    <lineage>
        <taxon>unclassified sequences</taxon>
        <taxon>metagenomes</taxon>
        <taxon>ecological metagenomes</taxon>
    </lineage>
</organism>
<reference evidence="1" key="1">
    <citation type="journal article" date="2015" name="Nature">
        <title>Complex archaea that bridge the gap between prokaryotes and eukaryotes.</title>
        <authorList>
            <person name="Spang A."/>
            <person name="Saw J.H."/>
            <person name="Jorgensen S.L."/>
            <person name="Zaremba-Niedzwiedzka K."/>
            <person name="Martijn J."/>
            <person name="Lind A.E."/>
            <person name="van Eijk R."/>
            <person name="Schleper C."/>
            <person name="Guy L."/>
            <person name="Ettema T.J."/>
        </authorList>
    </citation>
    <scope>NUCLEOTIDE SEQUENCE</scope>
</reference>
<gene>
    <name evidence="1" type="ORF">LCGC14_1334440</name>
</gene>
<evidence type="ECO:0000313" key="1">
    <source>
        <dbReference type="EMBL" id="KKM80975.1"/>
    </source>
</evidence>
<accession>A0A0F9MWF6</accession>
<sequence length="38" mass="3991">MASAYCLFGSDTGFVMGDTTPLEKALTQPPSPLSLTIE</sequence>
<protein>
    <submittedName>
        <fullName evidence="1">Uncharacterized protein</fullName>
    </submittedName>
</protein>
<dbReference type="AlphaFoldDB" id="A0A0F9MWF6"/>
<proteinExistence type="predicted"/>
<comment type="caution">
    <text evidence="1">The sequence shown here is derived from an EMBL/GenBank/DDBJ whole genome shotgun (WGS) entry which is preliminary data.</text>
</comment>